<dbReference type="InterPro" id="IPR046848">
    <property type="entry name" value="E_motif"/>
</dbReference>
<keyword evidence="2" id="KW-0809">Transit peptide</keyword>
<accession>A0AAD5Z702</accession>
<dbReference type="GO" id="GO:0009451">
    <property type="term" value="P:RNA modification"/>
    <property type="evidence" value="ECO:0007669"/>
    <property type="project" value="InterPro"/>
</dbReference>
<evidence type="ECO:0000313" key="4">
    <source>
        <dbReference type="EMBL" id="KAJ3687986.1"/>
    </source>
</evidence>
<protein>
    <recommendedName>
        <fullName evidence="6">Pentatricopeptide repeat-containing protein</fullName>
    </recommendedName>
</protein>
<evidence type="ECO:0000256" key="2">
    <source>
        <dbReference type="ARBA" id="ARBA00022946"/>
    </source>
</evidence>
<comment type="caution">
    <text evidence="4">The sequence shown here is derived from an EMBL/GenBank/DDBJ whole genome shotgun (WGS) entry which is preliminary data.</text>
</comment>
<name>A0AAD5Z702_9POAL</name>
<dbReference type="NCBIfam" id="TIGR00756">
    <property type="entry name" value="PPR"/>
    <property type="match status" value="5"/>
</dbReference>
<dbReference type="PROSITE" id="PS51375">
    <property type="entry name" value="PPR"/>
    <property type="match status" value="3"/>
</dbReference>
<dbReference type="Gene3D" id="1.25.40.10">
    <property type="entry name" value="Tetratricopeptide repeat domain"/>
    <property type="match status" value="3"/>
</dbReference>
<dbReference type="Pfam" id="PF13041">
    <property type="entry name" value="PPR_2"/>
    <property type="match status" value="2"/>
</dbReference>
<keyword evidence="1" id="KW-0677">Repeat</keyword>
<dbReference type="FunFam" id="1.25.40.10:FF:000344">
    <property type="entry name" value="Pentatricopeptide repeat-containing protein"/>
    <property type="match status" value="1"/>
</dbReference>
<dbReference type="AlphaFoldDB" id="A0AAD5Z702"/>
<dbReference type="PANTHER" id="PTHR24015:SF1063">
    <property type="entry name" value="OS12G0156900 PROTEIN"/>
    <property type="match status" value="1"/>
</dbReference>
<sequence>MAESWFLSQCTSVASLMQQHARLIVMPSTSYTNHHHLYHLLLSKLVSFPLSFSSSATAYASSLISFSSQTKPPPPIHNLLIRDLATSQRSPLLALRLFLLLLRSPTPSPDSHTFPFVFLACAHLPALRFGQSTQSMITKNGLLGHLHIANSLITMYSRCGQLASARQMFDEIPLKDLVSWNSIISSYVKMGFPNEALGLFRKMLSDGWDPNDVTLLGALAACGELGDLKIGKWLHDYVQSANLDTASFVGSALIVMYAKCGLLEEARHVFDGIKKKDSYIWNSMITGYAKNGMSNKAIALFHSMKESNVNPNKITLVGVLLACASVGALDLGKQLDEYAFNKGLYTNVFVGTALIDMYGKCGYLDGAIRVFDKMPHKNDATWNAFISALALDGRGKHAIRMFHKMIEQGIHPDDITFIGVLSACVHAGLVKEGREWFDRMQVEFHVNPQKEHYSCMVDLLARAGHLEEAWYFVEQMGDKADAAVVLGALLSACHKYKCLQVGEKVIEKLLEIEPTNSWNYVLSSRIYEKSNRLDDSARMRGLM</sequence>
<evidence type="ECO:0000256" key="3">
    <source>
        <dbReference type="PROSITE-ProRule" id="PRU00708"/>
    </source>
</evidence>
<dbReference type="FunFam" id="1.25.40.10:FF:001093">
    <property type="entry name" value="Pentatricopeptide repeat-containing protein At2g34400"/>
    <property type="match status" value="1"/>
</dbReference>
<dbReference type="InterPro" id="IPR011990">
    <property type="entry name" value="TPR-like_helical_dom_sf"/>
</dbReference>
<dbReference type="FunFam" id="1.25.40.10:FF:000284">
    <property type="entry name" value="Pentatricopeptide repeat-containing protein"/>
    <property type="match status" value="1"/>
</dbReference>
<dbReference type="EMBL" id="JAMRDG010000002">
    <property type="protein sequence ID" value="KAJ3687986.1"/>
    <property type="molecule type" value="Genomic_DNA"/>
</dbReference>
<gene>
    <name evidence="4" type="ORF">LUZ61_017150</name>
</gene>
<feature type="repeat" description="PPR" evidence="3">
    <location>
        <begin position="176"/>
        <end position="210"/>
    </location>
</feature>
<keyword evidence="5" id="KW-1185">Reference proteome</keyword>
<proteinExistence type="predicted"/>
<feature type="repeat" description="PPR" evidence="3">
    <location>
        <begin position="277"/>
        <end position="311"/>
    </location>
</feature>
<dbReference type="SUPFAM" id="SSF48452">
    <property type="entry name" value="TPR-like"/>
    <property type="match status" value="1"/>
</dbReference>
<dbReference type="PANTHER" id="PTHR24015">
    <property type="entry name" value="OS07G0578800 PROTEIN-RELATED"/>
    <property type="match status" value="1"/>
</dbReference>
<dbReference type="Pfam" id="PF01535">
    <property type="entry name" value="PPR"/>
    <property type="match status" value="5"/>
</dbReference>
<feature type="repeat" description="PPR" evidence="3">
    <location>
        <begin position="378"/>
        <end position="412"/>
    </location>
</feature>
<organism evidence="4 5">
    <name type="scientific">Rhynchospora tenuis</name>
    <dbReference type="NCBI Taxonomy" id="198213"/>
    <lineage>
        <taxon>Eukaryota</taxon>
        <taxon>Viridiplantae</taxon>
        <taxon>Streptophyta</taxon>
        <taxon>Embryophyta</taxon>
        <taxon>Tracheophyta</taxon>
        <taxon>Spermatophyta</taxon>
        <taxon>Magnoliopsida</taxon>
        <taxon>Liliopsida</taxon>
        <taxon>Poales</taxon>
        <taxon>Cyperaceae</taxon>
        <taxon>Cyperoideae</taxon>
        <taxon>Rhynchosporeae</taxon>
        <taxon>Rhynchospora</taxon>
    </lineage>
</organism>
<evidence type="ECO:0000256" key="1">
    <source>
        <dbReference type="ARBA" id="ARBA00022737"/>
    </source>
</evidence>
<dbReference type="GO" id="GO:0003723">
    <property type="term" value="F:RNA binding"/>
    <property type="evidence" value="ECO:0007669"/>
    <property type="project" value="InterPro"/>
</dbReference>
<dbReference type="InterPro" id="IPR046960">
    <property type="entry name" value="PPR_At4g14850-like_plant"/>
</dbReference>
<evidence type="ECO:0008006" key="6">
    <source>
        <dbReference type="Google" id="ProtNLM"/>
    </source>
</evidence>
<reference evidence="4 5" key="1">
    <citation type="journal article" date="2022" name="Cell">
        <title>Repeat-based holocentromeres influence genome architecture and karyotype evolution.</title>
        <authorList>
            <person name="Hofstatter P.G."/>
            <person name="Thangavel G."/>
            <person name="Lux T."/>
            <person name="Neumann P."/>
            <person name="Vondrak T."/>
            <person name="Novak P."/>
            <person name="Zhang M."/>
            <person name="Costa L."/>
            <person name="Castellani M."/>
            <person name="Scott A."/>
            <person name="Toegelov H."/>
            <person name="Fuchs J."/>
            <person name="Mata-Sucre Y."/>
            <person name="Dias Y."/>
            <person name="Vanzela A.L.L."/>
            <person name="Huettel B."/>
            <person name="Almeida C.C.S."/>
            <person name="Simkova H."/>
            <person name="Souza G."/>
            <person name="Pedrosa-Harand A."/>
            <person name="Macas J."/>
            <person name="Mayer K.F.X."/>
            <person name="Houben A."/>
            <person name="Marques A."/>
        </authorList>
    </citation>
    <scope>NUCLEOTIDE SEQUENCE [LARGE SCALE GENOMIC DNA]</scope>
    <source>
        <strain evidence="4">RhyTen1mFocal</strain>
    </source>
</reference>
<dbReference type="InterPro" id="IPR002885">
    <property type="entry name" value="PPR_rpt"/>
</dbReference>
<dbReference type="Proteomes" id="UP001210211">
    <property type="component" value="Unassembled WGS sequence"/>
</dbReference>
<dbReference type="Pfam" id="PF20431">
    <property type="entry name" value="E_motif"/>
    <property type="match status" value="1"/>
</dbReference>
<evidence type="ECO:0000313" key="5">
    <source>
        <dbReference type="Proteomes" id="UP001210211"/>
    </source>
</evidence>